<evidence type="ECO:0000313" key="2">
    <source>
        <dbReference type="EMBL" id="KQH78675.1"/>
    </source>
</evidence>
<evidence type="ECO:0000313" key="3">
    <source>
        <dbReference type="Proteomes" id="UP000051677"/>
    </source>
</evidence>
<dbReference type="SUPFAM" id="SSF53474">
    <property type="entry name" value="alpha/beta-Hydrolases"/>
    <property type="match status" value="1"/>
</dbReference>
<dbReference type="Proteomes" id="UP000051677">
    <property type="component" value="Unassembled WGS sequence"/>
</dbReference>
<dbReference type="InterPro" id="IPR052897">
    <property type="entry name" value="Sec-Metab_Biosynth_Hydrolase"/>
</dbReference>
<organism evidence="2 3">
    <name type="scientific">Mycobacterium gordonae</name>
    <dbReference type="NCBI Taxonomy" id="1778"/>
    <lineage>
        <taxon>Bacteria</taxon>
        <taxon>Bacillati</taxon>
        <taxon>Actinomycetota</taxon>
        <taxon>Actinomycetes</taxon>
        <taxon>Mycobacteriales</taxon>
        <taxon>Mycobacteriaceae</taxon>
        <taxon>Mycobacterium</taxon>
    </lineage>
</organism>
<comment type="caution">
    <text evidence="2">The sequence shown here is derived from an EMBL/GenBank/DDBJ whole genome shotgun (WGS) entry which is preliminary data.</text>
</comment>
<dbReference type="InterPro" id="IPR029058">
    <property type="entry name" value="AB_hydrolase_fold"/>
</dbReference>
<reference evidence="2 3" key="1">
    <citation type="submission" date="2015-10" db="EMBL/GenBank/DDBJ databases">
        <title>Mycobacterium gordonae draft genome assembly.</title>
        <authorList>
            <person name="Ustinova V."/>
            <person name="Smirnova T."/>
            <person name="Blagodatskikh K."/>
            <person name="Varlamov D."/>
            <person name="Larionova E."/>
            <person name="Chernousova L."/>
        </authorList>
    </citation>
    <scope>NUCLEOTIDE SEQUENCE [LARGE SCALE GENOMIC DNA]</scope>
    <source>
        <strain evidence="2 3">CTRI 14-8773</strain>
    </source>
</reference>
<dbReference type="InterPro" id="IPR000073">
    <property type="entry name" value="AB_hydrolase_1"/>
</dbReference>
<dbReference type="PANTHER" id="PTHR37017:SF11">
    <property type="entry name" value="ESTERASE_LIPASE_THIOESTERASE DOMAIN-CONTAINING PROTEIN"/>
    <property type="match status" value="1"/>
</dbReference>
<feature type="domain" description="AB hydrolase-1" evidence="1">
    <location>
        <begin position="6"/>
        <end position="227"/>
    </location>
</feature>
<dbReference type="OrthoDB" id="9773549at2"/>
<dbReference type="PANTHER" id="PTHR37017">
    <property type="entry name" value="AB HYDROLASE-1 DOMAIN-CONTAINING PROTEIN-RELATED"/>
    <property type="match status" value="1"/>
</dbReference>
<proteinExistence type="predicted"/>
<dbReference type="RefSeq" id="WP_055578422.1">
    <property type="nucleotide sequence ID" value="NZ_LKTM01000179.1"/>
</dbReference>
<accession>A0A0Q2RTT8</accession>
<dbReference type="EMBL" id="LKTM01000179">
    <property type="protein sequence ID" value="KQH78675.1"/>
    <property type="molecule type" value="Genomic_DNA"/>
</dbReference>
<dbReference type="AlphaFoldDB" id="A0A0Q2RTT8"/>
<name>A0A0Q2RTT8_MYCGO</name>
<evidence type="ECO:0000259" key="1">
    <source>
        <dbReference type="Pfam" id="PF12697"/>
    </source>
</evidence>
<gene>
    <name evidence="2" type="ORF">AO501_32395</name>
</gene>
<sequence length="231" mass="25178">MTTFALVHGGWLGAWSWDEVAALLRQAQHHVIAVDLPIDDPTASFATYADEVCQALGGCDDDVVVVGHSLGGHTIPLVAARRPVRHLVYLCALLPDIGRSLADQVATETDMLNPVWLSGLSEPDDQLRTRWVDRDIARTLICADCDDATAEAVLDRLRPQAALPNVAPFSLAEFPDVECTYVVCTEDQFVQPDWSRRVARERLGAQIVELPGGHSPLLSRPAAVVDVLLSR</sequence>
<dbReference type="GO" id="GO:0003824">
    <property type="term" value="F:catalytic activity"/>
    <property type="evidence" value="ECO:0007669"/>
    <property type="project" value="UniProtKB-ARBA"/>
</dbReference>
<dbReference type="Pfam" id="PF12697">
    <property type="entry name" value="Abhydrolase_6"/>
    <property type="match status" value="1"/>
</dbReference>
<protein>
    <recommendedName>
        <fullName evidence="1">AB hydrolase-1 domain-containing protein</fullName>
    </recommendedName>
</protein>
<dbReference type="Gene3D" id="3.40.50.1820">
    <property type="entry name" value="alpha/beta hydrolase"/>
    <property type="match status" value="1"/>
</dbReference>